<keyword evidence="4" id="KW-1185">Reference proteome</keyword>
<protein>
    <submittedName>
        <fullName evidence="3">DUF2399 domain-containing protein</fullName>
    </submittedName>
</protein>
<feature type="domain" description="Conserved hypothetical protein CHP02679 N terminus" evidence="2">
    <location>
        <begin position="29"/>
        <end position="220"/>
    </location>
</feature>
<dbReference type="InterPro" id="IPR024465">
    <property type="entry name" value="DUF2399"/>
</dbReference>
<dbReference type="Pfam" id="PF11796">
    <property type="entry name" value="DUF3323"/>
    <property type="match status" value="1"/>
</dbReference>
<organism evidence="3 4">
    <name type="scientific">Psychrilyobacter piezotolerans</name>
    <dbReference type="NCBI Taxonomy" id="2293438"/>
    <lineage>
        <taxon>Bacteria</taxon>
        <taxon>Fusobacteriati</taxon>
        <taxon>Fusobacteriota</taxon>
        <taxon>Fusobacteriia</taxon>
        <taxon>Fusobacteriales</taxon>
        <taxon>Fusobacteriaceae</taxon>
        <taxon>Psychrilyobacter</taxon>
    </lineage>
</organism>
<evidence type="ECO:0000313" key="4">
    <source>
        <dbReference type="Proteomes" id="UP000263486"/>
    </source>
</evidence>
<dbReference type="EMBL" id="QUAJ01000009">
    <property type="protein sequence ID" value="REI41585.1"/>
    <property type="molecule type" value="Genomic_DNA"/>
</dbReference>
<evidence type="ECO:0000259" key="1">
    <source>
        <dbReference type="Pfam" id="PF09664"/>
    </source>
</evidence>
<accession>A0ABX9KIT5</accession>
<gene>
    <name evidence="3" type="ORF">DYH56_06665</name>
</gene>
<dbReference type="SUPFAM" id="SSF56726">
    <property type="entry name" value="DNA topoisomerase IV, alpha subunit"/>
    <property type="match status" value="1"/>
</dbReference>
<name>A0ABX9KIT5_9FUSO</name>
<evidence type="ECO:0000259" key="2">
    <source>
        <dbReference type="Pfam" id="PF11796"/>
    </source>
</evidence>
<sequence>MLVDFFNSEGMKRVIKELVKKYSSYGEIKGTIKISDPTFVEIEAVKKLGIKTKDETIKFTIKKFLETLDMKESRELEGFLRDELKVILKTKKHILEKEIDQRNKKLDLLIKSVHTKKLKEYLLKTPSILKLEHHYELVKTMDDLQENPERLITLGNLGGRKLHDPHFFDAGTSNYRCLINYLKYYFHEDTQNSMEEKSLLLQMGLVGDSLSNFITIYGFKGVTKDNTTYSLLENSENININIGNLYKVKHMEAKYSKVLIVENPNVFIAIREYLETKKEELSLICTSGQINQCGHLFLEKLVRQNKKIYYSGDIDPEGILIGQSLKERYPWIKLISYTKENLLKYMSKVTLTVERLKKLEKVKLGDEIKIDLLEALVKEKRGAYQESYYKEILEEIL</sequence>
<reference evidence="3 4" key="1">
    <citation type="submission" date="2018-08" db="EMBL/GenBank/DDBJ databases">
        <title>Draft genome sequence of Psychrilyobacter sp. strain SD5 isolated from Black Sea water.</title>
        <authorList>
            <person name="Yadav S."/>
            <person name="Villanueva L."/>
            <person name="Damste J.S.S."/>
        </authorList>
    </citation>
    <scope>NUCLEOTIDE SEQUENCE [LARGE SCALE GENOMIC DNA]</scope>
    <source>
        <strain evidence="3 4">SD5</strain>
    </source>
</reference>
<dbReference type="RefSeq" id="WP_114642090.1">
    <property type="nucleotide sequence ID" value="NZ_JAACIO010000009.1"/>
</dbReference>
<dbReference type="Proteomes" id="UP000263486">
    <property type="component" value="Unassembled WGS sequence"/>
</dbReference>
<evidence type="ECO:0000313" key="3">
    <source>
        <dbReference type="EMBL" id="REI41585.1"/>
    </source>
</evidence>
<proteinExistence type="predicted"/>
<comment type="caution">
    <text evidence="3">The sequence shown here is derived from an EMBL/GenBank/DDBJ whole genome shotgun (WGS) entry which is preliminary data.</text>
</comment>
<dbReference type="Gene3D" id="3.40.1360.10">
    <property type="match status" value="1"/>
</dbReference>
<dbReference type="InterPro" id="IPR036078">
    <property type="entry name" value="Spo11/TopoVI_A_sf"/>
</dbReference>
<dbReference type="Pfam" id="PF09664">
    <property type="entry name" value="DUF2399"/>
    <property type="match status" value="1"/>
</dbReference>
<dbReference type="InterPro" id="IPR024466">
    <property type="entry name" value="CHP02679_N"/>
</dbReference>
<feature type="domain" description="DUF2399" evidence="1">
    <location>
        <begin position="241"/>
        <end position="396"/>
    </location>
</feature>
<dbReference type="CDD" id="cd00188">
    <property type="entry name" value="TOPRIM"/>
    <property type="match status" value="1"/>
</dbReference>